<dbReference type="Proteomes" id="UP000198775">
    <property type="component" value="Unassembled WGS sequence"/>
</dbReference>
<dbReference type="CDD" id="cd09836">
    <property type="entry name" value="CBS_pair_arch"/>
    <property type="match status" value="1"/>
</dbReference>
<dbReference type="SMART" id="SM00116">
    <property type="entry name" value="CBS"/>
    <property type="match status" value="2"/>
</dbReference>
<dbReference type="OrthoDB" id="8919at2157"/>
<evidence type="ECO:0000259" key="3">
    <source>
        <dbReference type="PROSITE" id="PS51371"/>
    </source>
</evidence>
<evidence type="ECO:0000256" key="1">
    <source>
        <dbReference type="ARBA" id="ARBA00023122"/>
    </source>
</evidence>
<name>A0A1H8D3W8_9EURY</name>
<dbReference type="Gene3D" id="3.10.580.10">
    <property type="entry name" value="CBS-domain"/>
    <property type="match status" value="1"/>
</dbReference>
<evidence type="ECO:0000313" key="5">
    <source>
        <dbReference type="Proteomes" id="UP000198775"/>
    </source>
</evidence>
<feature type="domain" description="CBS" evidence="3">
    <location>
        <begin position="10"/>
        <end position="66"/>
    </location>
</feature>
<evidence type="ECO:0000256" key="2">
    <source>
        <dbReference type="PROSITE-ProRule" id="PRU00703"/>
    </source>
</evidence>
<dbReference type="AlphaFoldDB" id="A0A1H8D3W8"/>
<accession>A0A1H8D3W8</accession>
<organism evidence="4 5">
    <name type="scientific">Halorientalis persicus</name>
    <dbReference type="NCBI Taxonomy" id="1367881"/>
    <lineage>
        <taxon>Archaea</taxon>
        <taxon>Methanobacteriati</taxon>
        <taxon>Methanobacteriota</taxon>
        <taxon>Stenosarchaea group</taxon>
        <taxon>Halobacteria</taxon>
        <taxon>Halobacteriales</taxon>
        <taxon>Haloarculaceae</taxon>
        <taxon>Halorientalis</taxon>
    </lineage>
</organism>
<dbReference type="PANTHER" id="PTHR43080">
    <property type="entry name" value="CBS DOMAIN-CONTAINING PROTEIN CBSX3, MITOCHONDRIAL"/>
    <property type="match status" value="1"/>
</dbReference>
<reference evidence="5" key="1">
    <citation type="submission" date="2016-10" db="EMBL/GenBank/DDBJ databases">
        <authorList>
            <person name="Varghese N."/>
            <person name="Submissions S."/>
        </authorList>
    </citation>
    <scope>NUCLEOTIDE SEQUENCE [LARGE SCALE GENOMIC DNA]</scope>
    <source>
        <strain evidence="5">IBRC-M 10043</strain>
    </source>
</reference>
<dbReference type="Pfam" id="PF00571">
    <property type="entry name" value="CBS"/>
    <property type="match status" value="2"/>
</dbReference>
<proteinExistence type="predicted"/>
<keyword evidence="5" id="KW-1185">Reference proteome</keyword>
<evidence type="ECO:0000313" key="4">
    <source>
        <dbReference type="EMBL" id="SEN01896.1"/>
    </source>
</evidence>
<sequence>MDDIFVARLMSSGTITVSPDTLVEEAADILLEKQIGSLVVVDSHNQLKGILTSTDFVRIVAKSQPKANTTVEKYMTDQIVTVGAQDSIRDAADKMITYDIHHLPVVDDEEGVIGMLSTTDLTAYLSDVEDPSPA</sequence>
<dbReference type="PANTHER" id="PTHR43080:SF2">
    <property type="entry name" value="CBS DOMAIN-CONTAINING PROTEIN"/>
    <property type="match status" value="1"/>
</dbReference>
<dbReference type="PROSITE" id="PS51371">
    <property type="entry name" value="CBS"/>
    <property type="match status" value="2"/>
</dbReference>
<dbReference type="EMBL" id="FOCX01000001">
    <property type="protein sequence ID" value="SEN01896.1"/>
    <property type="molecule type" value="Genomic_DNA"/>
</dbReference>
<gene>
    <name evidence="4" type="ORF">SAMN05216388_1001169</name>
</gene>
<dbReference type="InterPro" id="IPR051257">
    <property type="entry name" value="Diverse_CBS-Domain"/>
</dbReference>
<dbReference type="InterPro" id="IPR046342">
    <property type="entry name" value="CBS_dom_sf"/>
</dbReference>
<protein>
    <submittedName>
        <fullName evidence="4">CBS domain-containing protein</fullName>
    </submittedName>
</protein>
<dbReference type="SUPFAM" id="SSF54631">
    <property type="entry name" value="CBS-domain pair"/>
    <property type="match status" value="1"/>
</dbReference>
<feature type="domain" description="CBS" evidence="3">
    <location>
        <begin position="75"/>
        <end position="132"/>
    </location>
</feature>
<dbReference type="InterPro" id="IPR000644">
    <property type="entry name" value="CBS_dom"/>
</dbReference>
<keyword evidence="1 2" id="KW-0129">CBS domain</keyword>
<dbReference type="RefSeq" id="WP_092656646.1">
    <property type="nucleotide sequence ID" value="NZ_FOCX01000001.1"/>
</dbReference>